<evidence type="ECO:0000313" key="1">
    <source>
        <dbReference type="EMBL" id="KIK18890.1"/>
    </source>
</evidence>
<feature type="non-terminal residue" evidence="1">
    <location>
        <position position="1"/>
    </location>
</feature>
<dbReference type="Proteomes" id="UP000054018">
    <property type="component" value="Unassembled WGS sequence"/>
</dbReference>
<reference evidence="2" key="2">
    <citation type="submission" date="2015-01" db="EMBL/GenBank/DDBJ databases">
        <title>Evolutionary Origins and Diversification of the Mycorrhizal Mutualists.</title>
        <authorList>
            <consortium name="DOE Joint Genome Institute"/>
            <consortium name="Mycorrhizal Genomics Consortium"/>
            <person name="Kohler A."/>
            <person name="Kuo A."/>
            <person name="Nagy L.G."/>
            <person name="Floudas D."/>
            <person name="Copeland A."/>
            <person name="Barry K.W."/>
            <person name="Cichocki N."/>
            <person name="Veneault-Fourrey C."/>
            <person name="LaButti K."/>
            <person name="Lindquist E.A."/>
            <person name="Lipzen A."/>
            <person name="Lundell T."/>
            <person name="Morin E."/>
            <person name="Murat C."/>
            <person name="Riley R."/>
            <person name="Ohm R."/>
            <person name="Sun H."/>
            <person name="Tunlid A."/>
            <person name="Henrissat B."/>
            <person name="Grigoriev I.V."/>
            <person name="Hibbett D.S."/>
            <person name="Martin F."/>
        </authorList>
    </citation>
    <scope>NUCLEOTIDE SEQUENCE [LARGE SCALE GENOMIC DNA]</scope>
    <source>
        <strain evidence="2">441</strain>
    </source>
</reference>
<evidence type="ECO:0000313" key="2">
    <source>
        <dbReference type="Proteomes" id="UP000054018"/>
    </source>
</evidence>
<sequence>MHHVPFVRRQLLCSASSRIWHRNLPCTFLPSDVLHDVSVLRHPPLVNTEREVPDLSATNAYPLLRSGSSASNGNHRWISSKC</sequence>
<dbReference type="AlphaFoldDB" id="A0A0C9Y2E9"/>
<accession>A0A0C9Y2E9</accession>
<name>A0A0C9Y2E9_9AGAM</name>
<organism evidence="1 2">
    <name type="scientific">Pisolithus microcarpus 441</name>
    <dbReference type="NCBI Taxonomy" id="765257"/>
    <lineage>
        <taxon>Eukaryota</taxon>
        <taxon>Fungi</taxon>
        <taxon>Dikarya</taxon>
        <taxon>Basidiomycota</taxon>
        <taxon>Agaricomycotina</taxon>
        <taxon>Agaricomycetes</taxon>
        <taxon>Agaricomycetidae</taxon>
        <taxon>Boletales</taxon>
        <taxon>Sclerodermatineae</taxon>
        <taxon>Pisolithaceae</taxon>
        <taxon>Pisolithus</taxon>
    </lineage>
</organism>
<reference evidence="1 2" key="1">
    <citation type="submission" date="2014-04" db="EMBL/GenBank/DDBJ databases">
        <authorList>
            <consortium name="DOE Joint Genome Institute"/>
            <person name="Kuo A."/>
            <person name="Kohler A."/>
            <person name="Costa M.D."/>
            <person name="Nagy L.G."/>
            <person name="Floudas D."/>
            <person name="Copeland A."/>
            <person name="Barry K.W."/>
            <person name="Cichocki N."/>
            <person name="Veneault-Fourrey C."/>
            <person name="LaButti K."/>
            <person name="Lindquist E.A."/>
            <person name="Lipzen A."/>
            <person name="Lundell T."/>
            <person name="Morin E."/>
            <person name="Murat C."/>
            <person name="Sun H."/>
            <person name="Tunlid A."/>
            <person name="Henrissat B."/>
            <person name="Grigoriev I.V."/>
            <person name="Hibbett D.S."/>
            <person name="Martin F."/>
            <person name="Nordberg H.P."/>
            <person name="Cantor M.N."/>
            <person name="Hua S.X."/>
        </authorList>
    </citation>
    <scope>NUCLEOTIDE SEQUENCE [LARGE SCALE GENOMIC DNA]</scope>
    <source>
        <strain evidence="1 2">441</strain>
    </source>
</reference>
<dbReference type="HOGENOM" id="CLU_2564714_0_0_1"/>
<protein>
    <submittedName>
        <fullName evidence="1">Uncharacterized protein</fullName>
    </submittedName>
</protein>
<gene>
    <name evidence="1" type="ORF">PISMIDRAFT_683736</name>
</gene>
<dbReference type="EMBL" id="KN833795">
    <property type="protein sequence ID" value="KIK18890.1"/>
    <property type="molecule type" value="Genomic_DNA"/>
</dbReference>
<proteinExistence type="predicted"/>
<keyword evidence="2" id="KW-1185">Reference proteome</keyword>